<evidence type="ECO:0000256" key="1">
    <source>
        <dbReference type="SAM" id="Phobius"/>
    </source>
</evidence>
<gene>
    <name evidence="2" type="ORF">B5D82_19615</name>
</gene>
<organism evidence="2 3">
    <name type="scientific">Cognaticolwellia beringensis</name>
    <dbReference type="NCBI Taxonomy" id="1967665"/>
    <lineage>
        <taxon>Bacteria</taxon>
        <taxon>Pseudomonadati</taxon>
        <taxon>Pseudomonadota</taxon>
        <taxon>Gammaproteobacteria</taxon>
        <taxon>Alteromonadales</taxon>
        <taxon>Colwelliaceae</taxon>
        <taxon>Cognaticolwellia</taxon>
    </lineage>
</organism>
<keyword evidence="1" id="KW-1133">Transmembrane helix</keyword>
<keyword evidence="3" id="KW-1185">Reference proteome</keyword>
<feature type="transmembrane region" description="Helical" evidence="1">
    <location>
        <begin position="12"/>
        <end position="30"/>
    </location>
</feature>
<sequence length="103" mass="11104">MGNLLLKEKLVVVFCWGASFLFLGTGWYSFFNSQTNLSNLAISTGVAITLFGAGLIPKIFFIPFKSALTDIQSPILVKAETQQYLTLSGIVISSIGLGVQLLT</sequence>
<keyword evidence="1" id="KW-0812">Transmembrane</keyword>
<evidence type="ECO:0000313" key="3">
    <source>
        <dbReference type="Proteomes" id="UP000202259"/>
    </source>
</evidence>
<dbReference type="Proteomes" id="UP000202259">
    <property type="component" value="Chromosome"/>
</dbReference>
<dbReference type="KEGG" id="cber:B5D82_19615"/>
<dbReference type="OrthoDB" id="6314117at2"/>
<feature type="transmembrane region" description="Helical" evidence="1">
    <location>
        <begin position="42"/>
        <end position="64"/>
    </location>
</feature>
<keyword evidence="1" id="KW-0472">Membrane</keyword>
<accession>A0A222GD48</accession>
<dbReference type="AlphaFoldDB" id="A0A222GD48"/>
<evidence type="ECO:0000313" key="2">
    <source>
        <dbReference type="EMBL" id="ASP49786.1"/>
    </source>
</evidence>
<reference evidence="2 3" key="1">
    <citation type="submission" date="2017-08" db="EMBL/GenBank/DDBJ databases">
        <title>Complete genome of Colwellia sp. NB097-1, a psychrophile bacterium ioslated from Bering Sea.</title>
        <authorList>
            <person name="Chen X."/>
        </authorList>
    </citation>
    <scope>NUCLEOTIDE SEQUENCE [LARGE SCALE GENOMIC DNA]</scope>
    <source>
        <strain evidence="2 3">NB097-1</strain>
    </source>
</reference>
<dbReference type="RefSeq" id="WP_081154173.1">
    <property type="nucleotide sequence ID" value="NZ_CP020465.1"/>
</dbReference>
<feature type="transmembrane region" description="Helical" evidence="1">
    <location>
        <begin position="84"/>
        <end position="102"/>
    </location>
</feature>
<protein>
    <submittedName>
        <fullName evidence="2">Uncharacterized protein</fullName>
    </submittedName>
</protein>
<proteinExistence type="predicted"/>
<dbReference type="EMBL" id="CP020465">
    <property type="protein sequence ID" value="ASP49786.1"/>
    <property type="molecule type" value="Genomic_DNA"/>
</dbReference>
<name>A0A222GD48_9GAMM</name>